<comment type="caution">
    <text evidence="1">The sequence shown here is derived from an EMBL/GenBank/DDBJ whole genome shotgun (WGS) entry which is preliminary data.</text>
</comment>
<evidence type="ECO:0000313" key="2">
    <source>
        <dbReference type="Proteomes" id="UP001190700"/>
    </source>
</evidence>
<dbReference type="AlphaFoldDB" id="A0AAE0FWE5"/>
<dbReference type="Proteomes" id="UP001190700">
    <property type="component" value="Unassembled WGS sequence"/>
</dbReference>
<protein>
    <submittedName>
        <fullName evidence="1">Uncharacterized protein</fullName>
    </submittedName>
</protein>
<sequence length="102" mass="11567">MTYFDPLYVRHCADQYGWREIHSAQQEMLRFEWGRPSYSGGSATGTCFKRSSKIHACTLIAATRDAPIRPKTMRARVVGRLRAQLVELLNILSLEPALVAKT</sequence>
<reference evidence="1 2" key="1">
    <citation type="journal article" date="2015" name="Genome Biol. Evol.">
        <title>Comparative Genomics of a Bacterivorous Green Alga Reveals Evolutionary Causalities and Consequences of Phago-Mixotrophic Mode of Nutrition.</title>
        <authorList>
            <person name="Burns J.A."/>
            <person name="Paasch A."/>
            <person name="Narechania A."/>
            <person name="Kim E."/>
        </authorList>
    </citation>
    <scope>NUCLEOTIDE SEQUENCE [LARGE SCALE GENOMIC DNA]</scope>
    <source>
        <strain evidence="1 2">PLY_AMNH</strain>
    </source>
</reference>
<name>A0AAE0FWE5_9CHLO</name>
<dbReference type="EMBL" id="LGRX02013033">
    <property type="protein sequence ID" value="KAK3266481.1"/>
    <property type="molecule type" value="Genomic_DNA"/>
</dbReference>
<organism evidence="1 2">
    <name type="scientific">Cymbomonas tetramitiformis</name>
    <dbReference type="NCBI Taxonomy" id="36881"/>
    <lineage>
        <taxon>Eukaryota</taxon>
        <taxon>Viridiplantae</taxon>
        <taxon>Chlorophyta</taxon>
        <taxon>Pyramimonadophyceae</taxon>
        <taxon>Pyramimonadales</taxon>
        <taxon>Pyramimonadaceae</taxon>
        <taxon>Cymbomonas</taxon>
    </lineage>
</organism>
<proteinExistence type="predicted"/>
<gene>
    <name evidence="1" type="ORF">CYMTET_24900</name>
</gene>
<accession>A0AAE0FWE5</accession>
<keyword evidence="2" id="KW-1185">Reference proteome</keyword>
<evidence type="ECO:0000313" key="1">
    <source>
        <dbReference type="EMBL" id="KAK3266481.1"/>
    </source>
</evidence>